<feature type="transmembrane region" description="Helical" evidence="1">
    <location>
        <begin position="124"/>
        <end position="145"/>
    </location>
</feature>
<feature type="transmembrane region" description="Helical" evidence="1">
    <location>
        <begin position="290"/>
        <end position="309"/>
    </location>
</feature>
<evidence type="ECO:0000313" key="3">
    <source>
        <dbReference type="Proteomes" id="UP000831484"/>
    </source>
</evidence>
<gene>
    <name evidence="2" type="ORF">M0639_20870</name>
</gene>
<feature type="transmembrane region" description="Helical" evidence="1">
    <location>
        <begin position="29"/>
        <end position="49"/>
    </location>
</feature>
<dbReference type="AlphaFoldDB" id="A0AB38R7N4"/>
<feature type="transmembrane region" description="Helical" evidence="1">
    <location>
        <begin position="432"/>
        <end position="448"/>
    </location>
</feature>
<dbReference type="Proteomes" id="UP000831484">
    <property type="component" value="Chromosome"/>
</dbReference>
<dbReference type="RefSeq" id="WP_064074062.1">
    <property type="nucleotide sequence ID" value="NZ_CP096563.1"/>
</dbReference>
<name>A0AB38R7N4_RHOSG</name>
<feature type="transmembrane region" description="Helical" evidence="1">
    <location>
        <begin position="210"/>
        <end position="230"/>
    </location>
</feature>
<keyword evidence="1" id="KW-0812">Transmembrane</keyword>
<keyword evidence="3" id="KW-1185">Reference proteome</keyword>
<protein>
    <submittedName>
        <fullName evidence="2">Oligosaccharide repeat unit polymerase</fullName>
    </submittedName>
</protein>
<sequence>MKTISSGRTKPHEFAEFDVGRQDSLMPPLIAIWTAVIMVIIVPFAVVEFTPTPPGRVWMAVLAVTTISGLRYAWIVGEGFRRLVEMSFWVFTYVFMGLAPLAQLRLREIPPTTPRVDPSLNSTAVAIVLLGIGGFLVGLAFSGAVWRRIRDTRWGNATSVRVDPVRVLILAGCALVANAYYIKKLGVGTLLSSRSAVVEQASASLGQSTVASIIGAVAMMSLLVAFIAVVKYRDQNPGADRSFLLCAIVLGAVLLLTFNPISSARYLFGTAALAVAALFGLFATRGRFRVVALLAVAALVLVFPLADAFRYSTSAQFKTSSPLESLTSPDYDAFAQVNNTVNFVNTHGVTDGKQALGVVLFWIPRTIWPGKATDTGILLAESRNYTVKNLSAPLWSELFVNGGWIALIVGMVALGLIAGIQDRRIELSLRQSRAPTILACILPFYLIILLRGSLLQAMSYFLVIIGCAFFVSRREVTR</sequence>
<evidence type="ECO:0000313" key="2">
    <source>
        <dbReference type="EMBL" id="UPU41475.1"/>
    </source>
</evidence>
<feature type="transmembrane region" description="Helical" evidence="1">
    <location>
        <begin position="398"/>
        <end position="420"/>
    </location>
</feature>
<feature type="transmembrane region" description="Helical" evidence="1">
    <location>
        <begin position="454"/>
        <end position="472"/>
    </location>
</feature>
<organism evidence="2 3">
    <name type="scientific">Rhodococcus qingshengii JCM 15477</name>
    <dbReference type="NCBI Taxonomy" id="1303681"/>
    <lineage>
        <taxon>Bacteria</taxon>
        <taxon>Bacillati</taxon>
        <taxon>Actinomycetota</taxon>
        <taxon>Actinomycetes</taxon>
        <taxon>Mycobacteriales</taxon>
        <taxon>Nocardiaceae</taxon>
        <taxon>Rhodococcus</taxon>
        <taxon>Rhodococcus erythropolis group</taxon>
    </lineage>
</organism>
<feature type="transmembrane region" description="Helical" evidence="1">
    <location>
        <begin position="86"/>
        <end position="104"/>
    </location>
</feature>
<accession>A0AB38R7N4</accession>
<keyword evidence="1" id="KW-1133">Transmembrane helix</keyword>
<keyword evidence="1" id="KW-0472">Membrane</keyword>
<reference evidence="3" key="1">
    <citation type="journal article" date="2022" name="Environ. Microbiol.">
        <title>Functional analysis, diversity, and distribution of carbendazim hydrolases MheI and CbmA, responsible for the initial step in carbendazim degradation.</title>
        <authorList>
            <person name="Zhang M."/>
            <person name="Bai X."/>
            <person name="Li Q."/>
            <person name="Zhang L."/>
            <person name="Zhu Q."/>
            <person name="Gao S."/>
            <person name="Ke Z."/>
            <person name="Jiang M."/>
            <person name="Hu J."/>
            <person name="Qiu J."/>
            <person name="Hong Q."/>
        </authorList>
    </citation>
    <scope>NUCLEOTIDE SEQUENCE [LARGE SCALE GENOMIC DNA]</scope>
    <source>
        <strain evidence="3">djl-6</strain>
    </source>
</reference>
<evidence type="ECO:0000256" key="1">
    <source>
        <dbReference type="SAM" id="Phobius"/>
    </source>
</evidence>
<feature type="transmembrane region" description="Helical" evidence="1">
    <location>
        <begin position="165"/>
        <end position="182"/>
    </location>
</feature>
<feature type="transmembrane region" description="Helical" evidence="1">
    <location>
        <begin position="242"/>
        <end position="258"/>
    </location>
</feature>
<dbReference type="EMBL" id="CP096563">
    <property type="protein sequence ID" value="UPU41475.1"/>
    <property type="molecule type" value="Genomic_DNA"/>
</dbReference>
<proteinExistence type="predicted"/>
<feature type="transmembrane region" description="Helical" evidence="1">
    <location>
        <begin position="55"/>
        <end position="74"/>
    </location>
</feature>
<feature type="transmembrane region" description="Helical" evidence="1">
    <location>
        <begin position="264"/>
        <end position="283"/>
    </location>
</feature>